<dbReference type="Gene3D" id="3.20.20.80">
    <property type="entry name" value="Glycosidases"/>
    <property type="match status" value="1"/>
</dbReference>
<reference evidence="12 13" key="1">
    <citation type="submission" date="2024-11" db="EMBL/GenBank/DDBJ databases">
        <title>Chromosome-level genome assembly of the freshwater bivalve Anodonta woodiana.</title>
        <authorList>
            <person name="Chen X."/>
        </authorList>
    </citation>
    <scope>NUCLEOTIDE SEQUENCE [LARGE SCALE GENOMIC DNA]</scope>
    <source>
        <strain evidence="12">MN2024</strain>
        <tissue evidence="12">Gills</tissue>
    </source>
</reference>
<evidence type="ECO:0000259" key="11">
    <source>
        <dbReference type="Pfam" id="PF25529"/>
    </source>
</evidence>
<evidence type="ECO:0000256" key="1">
    <source>
        <dbReference type="ARBA" id="ARBA00004514"/>
    </source>
</evidence>
<dbReference type="AlphaFoldDB" id="A0ABD3WS18"/>
<proteinExistence type="inferred from homology"/>
<keyword evidence="6" id="KW-0326">Glycosidase</keyword>
<evidence type="ECO:0000256" key="8">
    <source>
        <dbReference type="ARBA" id="ARBA00054935"/>
    </source>
</evidence>
<dbReference type="GO" id="GO:0033925">
    <property type="term" value="F:mannosyl-glycoprotein endo-beta-N-acetylglucosaminidase activity"/>
    <property type="evidence" value="ECO:0007669"/>
    <property type="project" value="UniProtKB-EC"/>
</dbReference>
<feature type="domain" description="Cytosolic endo-beta-N-acetylglucosaminidase C-terminal" evidence="11">
    <location>
        <begin position="762"/>
        <end position="857"/>
    </location>
</feature>
<name>A0ABD3WS18_SINWO</name>
<comment type="similarity">
    <text evidence="2">Belongs to the glycosyl hydrolase 85 family.</text>
</comment>
<comment type="subcellular location">
    <subcellularLocation>
        <location evidence="1">Cytoplasm</location>
        <location evidence="1">Cytosol</location>
    </subcellularLocation>
</comment>
<dbReference type="FunFam" id="3.20.20.80:FF:000043">
    <property type="entry name" value="cytosolic endo-beta-N-acetylglucosaminidase"/>
    <property type="match status" value="1"/>
</dbReference>
<keyword evidence="5" id="KW-0378">Hydrolase</keyword>
<evidence type="ECO:0000256" key="3">
    <source>
        <dbReference type="ARBA" id="ARBA00012566"/>
    </source>
</evidence>
<dbReference type="GO" id="GO:0005829">
    <property type="term" value="C:cytosol"/>
    <property type="evidence" value="ECO:0007669"/>
    <property type="project" value="UniProtKB-SubCell"/>
</dbReference>
<evidence type="ECO:0000259" key="10">
    <source>
        <dbReference type="Pfam" id="PF03644"/>
    </source>
</evidence>
<accession>A0ABD3WS18</accession>
<evidence type="ECO:0000313" key="13">
    <source>
        <dbReference type="Proteomes" id="UP001634394"/>
    </source>
</evidence>
<comment type="function">
    <text evidence="8">Endoglycosidase that releases N-glycans from glycoproteins by cleaving the beta-1,4-glycosidic bond in the N,N'-diacetylchitobiose core. Involved in the processing of free oligosaccharides in the cytosol.</text>
</comment>
<protein>
    <recommendedName>
        <fullName evidence="9">Cytosolic endo-beta-N-acetylglucosaminidase</fullName>
        <ecNumber evidence="3">3.2.1.96</ecNumber>
    </recommendedName>
</protein>
<dbReference type="Proteomes" id="UP001634394">
    <property type="component" value="Unassembled WGS sequence"/>
</dbReference>
<dbReference type="PANTHER" id="PTHR13246">
    <property type="entry name" value="ENDO BETA N-ACETYLGLUCOSAMINIDASE"/>
    <property type="match status" value="1"/>
</dbReference>
<evidence type="ECO:0000256" key="6">
    <source>
        <dbReference type="ARBA" id="ARBA00023295"/>
    </source>
</evidence>
<dbReference type="EMBL" id="JBJQND010000005">
    <property type="protein sequence ID" value="KAL3876300.1"/>
    <property type="molecule type" value="Genomic_DNA"/>
</dbReference>
<dbReference type="InterPro" id="IPR032979">
    <property type="entry name" value="ENGase"/>
</dbReference>
<gene>
    <name evidence="12" type="ORF">ACJMK2_034164</name>
</gene>
<evidence type="ECO:0000256" key="4">
    <source>
        <dbReference type="ARBA" id="ARBA00022490"/>
    </source>
</evidence>
<dbReference type="Pfam" id="PF25529">
    <property type="entry name" value="Ig_ENGASE1_C"/>
    <property type="match status" value="1"/>
</dbReference>
<dbReference type="CDD" id="cd06547">
    <property type="entry name" value="GH85_ENGase"/>
    <property type="match status" value="1"/>
</dbReference>
<sequence length="866" mass="97540">MTSRCFDDKSGEPVCLPLKSLAEVQTWLPNQDDICVARIPRSQKVKQEQRPRTLVCHDMAGGYLEDRFIQGCFKDNCYRFYHWNYIDTFVYFSHYFVTIPPPGWTNAAHKHGVCILGTVITEWDDGKKNCEIFLQTEESYKALANKLVQIAVYYQFDGWLINIENIIQVNMIENLAGFVQYLTQKMHEAVPESLVIWYDSVISSGELKWQDQLNEKNRMFFDACDGIFLNYCWNEEKLLNSKIFASAASRSYDVYVGIDVFGRGCLGGGGYNTIKALTLVRNFSLSAAIFAQGWVYETQGMEKFTENENRFWSYLGPHCHCRPIKSLPLVTSFCQGYGQKYYLHGKAFSDSPWSNLSIQNMQPILTTVSQCDDQIQIEGQTISEGNPTDNVLTISKGNLTDNVLTLSEWNPTDSVLTISEGNPTDSVQTISEGNLTDSVQTISEGNPTDSVLIISEGNPTDSVLTISERNPTDSVLTFSEGNLTDSVLTISEGNLTNSVLTISEGNLTDNVQIKNDGTTPTSSESTRTKMQMAGVVETYIYAEDAYIGGTCLKLKADLRNKKSATSGLFNCDVTITCHTSLLVTYTYKDTEAEDCDLFIELQTETHGQCQIFLLASSTIDDGQMEVVRVKDGTKLQVKENKKILVSPISLAEATQHFKLIKDDAKIGILNGWMTRYFWLSEEELNECRIKEIRVGLFSLDGEEHKSRDRTVSKLLGQIQILSSDVFSSGIPKINDVNASFEKQLETDIVLTSLKVSQEKVKADIQSGSITIHWSGDEENLVDYYNIYHITGDQEDNLHEKLIGQTLHKCFRVSCFDRIEDKTQENNDNSSEPKEPMKFLIQPVLKFGNCLAMESCTFIFFPNQNIS</sequence>
<dbReference type="SUPFAM" id="SSF51445">
    <property type="entry name" value="(Trans)glycosidases"/>
    <property type="match status" value="1"/>
</dbReference>
<dbReference type="InterPro" id="IPR057882">
    <property type="entry name" value="ENGase_C"/>
</dbReference>
<comment type="caution">
    <text evidence="12">The sequence shown here is derived from an EMBL/GenBank/DDBJ whole genome shotgun (WGS) entry which is preliminary data.</text>
</comment>
<evidence type="ECO:0000256" key="2">
    <source>
        <dbReference type="ARBA" id="ARBA00007849"/>
    </source>
</evidence>
<dbReference type="InterPro" id="IPR017853">
    <property type="entry name" value="GH"/>
</dbReference>
<keyword evidence="13" id="KW-1185">Reference proteome</keyword>
<dbReference type="Pfam" id="PF03644">
    <property type="entry name" value="Glyco_hydro_85"/>
    <property type="match status" value="1"/>
</dbReference>
<keyword evidence="4" id="KW-0963">Cytoplasm</keyword>
<feature type="domain" description="Cytosolic endo-beta-N-acetylglucosaminidase TIM barrel" evidence="10">
    <location>
        <begin position="63"/>
        <end position="341"/>
    </location>
</feature>
<comment type="catalytic activity">
    <reaction evidence="7">
        <text>an N(4)-(oligosaccharide-(1-&gt;3)-[oligosaccharide-(1-&gt;6)]-beta-D-Man-(1-&gt;4)-beta-D-GlcNAc-(1-&gt;4)-alpha-D-GlcNAc)-L-asparaginyl-[protein] + H2O = an oligosaccharide-(1-&gt;3)-[oligosaccharide-(1-&gt;6)]-beta-D-Man-(1-&gt;4)-D-GlcNAc + N(4)-(N-acetyl-beta-D-glucosaminyl)-L-asparaginyl-[protein]</text>
        <dbReference type="Rhea" id="RHEA:73067"/>
        <dbReference type="Rhea" id="RHEA-COMP:12603"/>
        <dbReference type="Rhea" id="RHEA-COMP:18176"/>
        <dbReference type="ChEBI" id="CHEBI:15377"/>
        <dbReference type="ChEBI" id="CHEBI:132248"/>
        <dbReference type="ChEBI" id="CHEBI:192714"/>
        <dbReference type="ChEBI" id="CHEBI:192715"/>
        <dbReference type="EC" id="3.2.1.96"/>
    </reaction>
</comment>
<dbReference type="InterPro" id="IPR005201">
    <property type="entry name" value="TIM_ENGase"/>
</dbReference>
<dbReference type="EC" id="3.2.1.96" evidence="3"/>
<dbReference type="PANTHER" id="PTHR13246:SF1">
    <property type="entry name" value="CYTOSOLIC ENDO-BETA-N-ACETYLGLUCOSAMINIDASE"/>
    <property type="match status" value="1"/>
</dbReference>
<evidence type="ECO:0000256" key="7">
    <source>
        <dbReference type="ARBA" id="ARBA00034414"/>
    </source>
</evidence>
<evidence type="ECO:0000256" key="9">
    <source>
        <dbReference type="ARBA" id="ARBA00072457"/>
    </source>
</evidence>
<evidence type="ECO:0000256" key="5">
    <source>
        <dbReference type="ARBA" id="ARBA00022801"/>
    </source>
</evidence>
<evidence type="ECO:0000313" key="12">
    <source>
        <dbReference type="EMBL" id="KAL3876300.1"/>
    </source>
</evidence>
<dbReference type="Gene3D" id="2.60.120.260">
    <property type="entry name" value="Galactose-binding domain-like"/>
    <property type="match status" value="2"/>
</dbReference>
<organism evidence="12 13">
    <name type="scientific">Sinanodonta woodiana</name>
    <name type="common">Chinese pond mussel</name>
    <name type="synonym">Anodonta woodiana</name>
    <dbReference type="NCBI Taxonomy" id="1069815"/>
    <lineage>
        <taxon>Eukaryota</taxon>
        <taxon>Metazoa</taxon>
        <taxon>Spiralia</taxon>
        <taxon>Lophotrochozoa</taxon>
        <taxon>Mollusca</taxon>
        <taxon>Bivalvia</taxon>
        <taxon>Autobranchia</taxon>
        <taxon>Heteroconchia</taxon>
        <taxon>Palaeoheterodonta</taxon>
        <taxon>Unionida</taxon>
        <taxon>Unionoidea</taxon>
        <taxon>Unionidae</taxon>
        <taxon>Unioninae</taxon>
        <taxon>Sinanodonta</taxon>
    </lineage>
</organism>